<accession>A0ABT0E205</accession>
<keyword evidence="2" id="KW-1185">Reference proteome</keyword>
<dbReference type="RefSeq" id="WP_247234570.1">
    <property type="nucleotide sequence ID" value="NZ_JALKHS010000021.1"/>
</dbReference>
<name>A0ABT0E205_9SPHN</name>
<sequence>MTNLREAIFAAIESRLTAIPSIGRVERMPAGDPDLFPALSIFDGVQEPIERGASHTRHELTITIEGFVEQADGVEAHAGLNDLYAQTVAALLTEPPLGGLIDEINEGGMRVSVAQLASESRLGFGLDFTIQFSTARENPALPA</sequence>
<proteinExistence type="predicted"/>
<dbReference type="EMBL" id="JALKHS010000021">
    <property type="protein sequence ID" value="MCK0533405.1"/>
    <property type="molecule type" value="Genomic_DNA"/>
</dbReference>
<evidence type="ECO:0008006" key="3">
    <source>
        <dbReference type="Google" id="ProtNLM"/>
    </source>
</evidence>
<gene>
    <name evidence="1" type="ORF">MU848_17585</name>
</gene>
<organism evidence="1 2">
    <name type="scientific">Sphingobium agri</name>
    <dbReference type="NCBI Taxonomy" id="2933566"/>
    <lineage>
        <taxon>Bacteria</taxon>
        <taxon>Pseudomonadati</taxon>
        <taxon>Pseudomonadota</taxon>
        <taxon>Alphaproteobacteria</taxon>
        <taxon>Sphingomonadales</taxon>
        <taxon>Sphingomonadaceae</taxon>
        <taxon>Sphingobium</taxon>
    </lineage>
</organism>
<reference evidence="1 2" key="1">
    <citation type="submission" date="2022-04" db="EMBL/GenBank/DDBJ databases">
        <authorList>
            <person name="Huq M.A."/>
        </authorList>
    </citation>
    <scope>NUCLEOTIDE SEQUENCE [LARGE SCALE GENOMIC DNA]</scope>
    <source>
        <strain evidence="1 2">MAH-33</strain>
    </source>
</reference>
<evidence type="ECO:0000313" key="1">
    <source>
        <dbReference type="EMBL" id="MCK0533405.1"/>
    </source>
</evidence>
<evidence type="ECO:0000313" key="2">
    <source>
        <dbReference type="Proteomes" id="UP001203512"/>
    </source>
</evidence>
<comment type="caution">
    <text evidence="1">The sequence shown here is derived from an EMBL/GenBank/DDBJ whole genome shotgun (WGS) entry which is preliminary data.</text>
</comment>
<protein>
    <recommendedName>
        <fullName evidence="3">DUF3168 domain-containing protein</fullName>
    </recommendedName>
</protein>
<dbReference type="Proteomes" id="UP001203512">
    <property type="component" value="Unassembled WGS sequence"/>
</dbReference>